<dbReference type="Gene3D" id="3.40.50.150">
    <property type="entry name" value="Vaccinia Virus protein VP39"/>
    <property type="match status" value="1"/>
</dbReference>
<dbReference type="InterPro" id="IPR022642">
    <property type="entry name" value="CheR_C"/>
</dbReference>
<accession>A0A102LHR6</accession>
<dbReference type="PROSITE" id="PS50123">
    <property type="entry name" value="CHER"/>
    <property type="match status" value="1"/>
</dbReference>
<feature type="region of interest" description="Disordered" evidence="5">
    <location>
        <begin position="457"/>
        <end position="483"/>
    </location>
</feature>
<dbReference type="InterPro" id="IPR000780">
    <property type="entry name" value="CheR_MeTrfase"/>
</dbReference>
<evidence type="ECO:0000256" key="2">
    <source>
        <dbReference type="ARBA" id="ARBA00022679"/>
    </source>
</evidence>
<keyword evidence="2 7" id="KW-0808">Transferase</keyword>
<dbReference type="GO" id="GO:0032259">
    <property type="term" value="P:methylation"/>
    <property type="evidence" value="ECO:0007669"/>
    <property type="project" value="UniProtKB-KW"/>
</dbReference>
<dbReference type="Gene3D" id="1.25.40.10">
    <property type="entry name" value="Tetratricopeptide repeat domain"/>
    <property type="match status" value="1"/>
</dbReference>
<gene>
    <name evidence="7" type="ORF">WI38_19740</name>
</gene>
<dbReference type="InterPro" id="IPR029063">
    <property type="entry name" value="SAM-dependent_MTases_sf"/>
</dbReference>
<comment type="caution">
    <text evidence="7">The sequence shown here is derived from an EMBL/GenBank/DDBJ whole genome shotgun (WGS) entry which is preliminary data.</text>
</comment>
<evidence type="ECO:0000313" key="7">
    <source>
        <dbReference type="EMBL" id="KUZ88408.1"/>
    </source>
</evidence>
<dbReference type="PROSITE" id="PS50005">
    <property type="entry name" value="TPR"/>
    <property type="match status" value="1"/>
</dbReference>
<dbReference type="CDD" id="cd02440">
    <property type="entry name" value="AdoMet_MTases"/>
    <property type="match status" value="1"/>
</dbReference>
<dbReference type="Pfam" id="PF01739">
    <property type="entry name" value="CheR"/>
    <property type="match status" value="1"/>
</dbReference>
<evidence type="ECO:0000256" key="4">
    <source>
        <dbReference type="PROSITE-ProRule" id="PRU00339"/>
    </source>
</evidence>
<evidence type="ECO:0000313" key="8">
    <source>
        <dbReference type="Proteomes" id="UP000065521"/>
    </source>
</evidence>
<reference evidence="7 8" key="1">
    <citation type="submission" date="2015-11" db="EMBL/GenBank/DDBJ databases">
        <title>Expanding the genomic diversity of Burkholderia species for the development of highly accurate diagnostics.</title>
        <authorList>
            <person name="Sahl J."/>
            <person name="Keim P."/>
            <person name="Wagner D."/>
        </authorList>
    </citation>
    <scope>NUCLEOTIDE SEQUENCE [LARGE SCALE GENOMIC DNA]</scope>
    <source>
        <strain evidence="7 8">RF32-BP4</strain>
    </source>
</reference>
<dbReference type="InterPro" id="IPR019734">
    <property type="entry name" value="TPR_rpt"/>
</dbReference>
<keyword evidence="1 7" id="KW-0489">Methyltransferase</keyword>
<feature type="repeat" description="TPR" evidence="4">
    <location>
        <begin position="396"/>
        <end position="429"/>
    </location>
</feature>
<dbReference type="PANTHER" id="PTHR24422:SF19">
    <property type="entry name" value="CHEMOTAXIS PROTEIN METHYLTRANSFERASE"/>
    <property type="match status" value="1"/>
</dbReference>
<feature type="domain" description="CheR-type methyltransferase" evidence="6">
    <location>
        <begin position="1"/>
        <end position="253"/>
    </location>
</feature>
<dbReference type="Proteomes" id="UP000065521">
    <property type="component" value="Unassembled WGS sequence"/>
</dbReference>
<feature type="compositionally biased region" description="Low complexity" evidence="5">
    <location>
        <begin position="297"/>
        <end position="343"/>
    </location>
</feature>
<evidence type="ECO:0000256" key="3">
    <source>
        <dbReference type="ARBA" id="ARBA00022691"/>
    </source>
</evidence>
<dbReference type="SUPFAM" id="SSF53335">
    <property type="entry name" value="S-adenosyl-L-methionine-dependent methyltransferases"/>
    <property type="match status" value="1"/>
</dbReference>
<evidence type="ECO:0000259" key="6">
    <source>
        <dbReference type="PROSITE" id="PS50123"/>
    </source>
</evidence>
<feature type="region of interest" description="Disordered" evidence="5">
    <location>
        <begin position="282"/>
        <end position="368"/>
    </location>
</feature>
<name>A0A102LHR6_9BURK</name>
<keyword evidence="4" id="KW-0802">TPR repeat</keyword>
<feature type="compositionally biased region" description="Low complexity" evidence="5">
    <location>
        <begin position="355"/>
        <end position="365"/>
    </location>
</feature>
<dbReference type="InterPro" id="IPR050903">
    <property type="entry name" value="Bact_Chemotaxis_MeTrfase"/>
</dbReference>
<feature type="compositionally biased region" description="Basic and acidic residues" evidence="5">
    <location>
        <begin position="471"/>
        <end position="483"/>
    </location>
</feature>
<dbReference type="PANTHER" id="PTHR24422">
    <property type="entry name" value="CHEMOTAXIS PROTEIN METHYLTRANSFERASE"/>
    <property type="match status" value="1"/>
</dbReference>
<protein>
    <submittedName>
        <fullName evidence="7">Methyltransferase</fullName>
    </submittedName>
</protein>
<keyword evidence="3" id="KW-0949">S-adenosyl-L-methionine</keyword>
<dbReference type="InterPro" id="IPR011990">
    <property type="entry name" value="TPR-like_helical_dom_sf"/>
</dbReference>
<evidence type="ECO:0000256" key="5">
    <source>
        <dbReference type="SAM" id="MobiDB-lite"/>
    </source>
</evidence>
<dbReference type="SUPFAM" id="SSF48452">
    <property type="entry name" value="TPR-like"/>
    <property type="match status" value="1"/>
</dbReference>
<evidence type="ECO:0000256" key="1">
    <source>
        <dbReference type="ARBA" id="ARBA00022603"/>
    </source>
</evidence>
<dbReference type="PRINTS" id="PR00996">
    <property type="entry name" value="CHERMTFRASE"/>
</dbReference>
<dbReference type="AlphaFoldDB" id="A0A102LHR6"/>
<sequence length="483" mass="51807">MTAAMNADDPRFDAWLSRETGMDPATLGNNALARAVAERARVALGDARPPAGDGAIDAYWQLLNASADERLALIETLVVPETWFFRDREAFAALARLADARLVREPARALRVLSAPCSTGEEPYSIAMALLDAGIGPSRFSVDAIDISARAIERARDGLYGRNSFRGHPLEFRDRHFRETAGGWQLDARVQEPVRFVRASLFDLPLDADARYDFIFCRNVLIYFNRDAQDQSIRLLDQQLAAGGTIFVGPAETGLMMRHPLTPARIPLAFAFHRAPPGAAMPTTAGAAMLDGKPPNAARTQPVQPAQPAQPATASFAAAARRSAAAHMPAPAAPAPVAHTRAALPDGHLPPRAAPAPSSANTTTTLDDARRLADTGRLDEAERTAHAFTIVHGPHADAFYLLGLIADARGLDADAQDFYRKTLYLEPAHYEALTHLAALRDAAGDADGARQLMARAQRASALRGAPTADLTNDRGGTDGSRRS</sequence>
<proteinExistence type="predicted"/>
<dbReference type="EMBL" id="LOTN01000037">
    <property type="protein sequence ID" value="KUZ88408.1"/>
    <property type="molecule type" value="Genomic_DNA"/>
</dbReference>
<dbReference type="SMART" id="SM00138">
    <property type="entry name" value="MeTrc"/>
    <property type="match status" value="1"/>
</dbReference>
<dbReference type="GO" id="GO:0008757">
    <property type="term" value="F:S-adenosylmethionine-dependent methyltransferase activity"/>
    <property type="evidence" value="ECO:0007669"/>
    <property type="project" value="InterPro"/>
</dbReference>
<organism evidence="7 8">
    <name type="scientific">Burkholderia ubonensis</name>
    <dbReference type="NCBI Taxonomy" id="101571"/>
    <lineage>
        <taxon>Bacteria</taxon>
        <taxon>Pseudomonadati</taxon>
        <taxon>Pseudomonadota</taxon>
        <taxon>Betaproteobacteria</taxon>
        <taxon>Burkholderiales</taxon>
        <taxon>Burkholderiaceae</taxon>
        <taxon>Burkholderia</taxon>
        <taxon>Burkholderia cepacia complex</taxon>
    </lineage>
</organism>